<dbReference type="GO" id="GO:0016020">
    <property type="term" value="C:membrane"/>
    <property type="evidence" value="ECO:0007669"/>
    <property type="project" value="UniProtKB-SubCell"/>
</dbReference>
<keyword evidence="4 5" id="KW-0472">Membrane</keyword>
<evidence type="ECO:0000256" key="2">
    <source>
        <dbReference type="ARBA" id="ARBA00022692"/>
    </source>
</evidence>
<feature type="transmembrane region" description="Helical" evidence="5">
    <location>
        <begin position="179"/>
        <end position="200"/>
    </location>
</feature>
<feature type="transmembrane region" description="Helical" evidence="5">
    <location>
        <begin position="225"/>
        <end position="248"/>
    </location>
</feature>
<dbReference type="PANTHER" id="PTHR36834">
    <property type="entry name" value="MEMBRANE PROTEIN-RELATED"/>
    <property type="match status" value="1"/>
</dbReference>
<reference evidence="8 9" key="1">
    <citation type="submission" date="2019-07" db="EMBL/GenBank/DDBJ databases">
        <title>Characterization of Brevibacillus brevis HK544, as a potential biocontrol agent.</title>
        <authorList>
            <person name="Kim H."/>
        </authorList>
    </citation>
    <scope>NUCLEOTIDE SEQUENCE [LARGE SCALE GENOMIC DNA]</scope>
    <source>
        <strain evidence="8 9">HK544</strain>
    </source>
</reference>
<feature type="transmembrane region" description="Helical" evidence="5">
    <location>
        <begin position="147"/>
        <end position="167"/>
    </location>
</feature>
<dbReference type="RefSeq" id="WP_144615109.1">
    <property type="nucleotide sequence ID" value="NZ_CP042161.1"/>
</dbReference>
<dbReference type="Pfam" id="PF06271">
    <property type="entry name" value="RDD"/>
    <property type="match status" value="1"/>
</dbReference>
<dbReference type="EMBL" id="CP042161">
    <property type="protein sequence ID" value="QDS33960.1"/>
    <property type="molecule type" value="Genomic_DNA"/>
</dbReference>
<keyword evidence="2 5" id="KW-0812">Transmembrane</keyword>
<evidence type="ECO:0000256" key="5">
    <source>
        <dbReference type="SAM" id="Phobius"/>
    </source>
</evidence>
<evidence type="ECO:0000313" key="9">
    <source>
        <dbReference type="Proteomes" id="UP000317713"/>
    </source>
</evidence>
<dbReference type="Proteomes" id="UP000317713">
    <property type="component" value="Chromosome"/>
</dbReference>
<dbReference type="Pfam" id="PF04892">
    <property type="entry name" value="VanZ"/>
    <property type="match status" value="1"/>
</dbReference>
<evidence type="ECO:0000256" key="3">
    <source>
        <dbReference type="ARBA" id="ARBA00022989"/>
    </source>
</evidence>
<dbReference type="AlphaFoldDB" id="A0A517I504"/>
<evidence type="ECO:0000259" key="7">
    <source>
        <dbReference type="Pfam" id="PF06271"/>
    </source>
</evidence>
<feature type="transmembrane region" description="Helical" evidence="5">
    <location>
        <begin position="303"/>
        <end position="321"/>
    </location>
</feature>
<evidence type="ECO:0000259" key="6">
    <source>
        <dbReference type="Pfam" id="PF04892"/>
    </source>
</evidence>
<name>A0A517I504_BREBE</name>
<dbReference type="InterPro" id="IPR006976">
    <property type="entry name" value="VanZ-like"/>
</dbReference>
<feature type="transmembrane region" description="Helical" evidence="5">
    <location>
        <begin position="113"/>
        <end position="135"/>
    </location>
</feature>
<comment type="subcellular location">
    <subcellularLocation>
        <location evidence="1">Membrane</location>
        <topology evidence="1">Multi-pass membrane protein</topology>
    </subcellularLocation>
</comment>
<accession>A0A517I504</accession>
<evidence type="ECO:0000256" key="4">
    <source>
        <dbReference type="ARBA" id="ARBA00023136"/>
    </source>
</evidence>
<dbReference type="InterPro" id="IPR010432">
    <property type="entry name" value="RDD"/>
</dbReference>
<dbReference type="InterPro" id="IPR053150">
    <property type="entry name" value="Teicoplanin_resist-assoc"/>
</dbReference>
<dbReference type="PANTHER" id="PTHR36834:SF1">
    <property type="entry name" value="INTEGRAL MEMBRANE PROTEIN"/>
    <property type="match status" value="1"/>
</dbReference>
<feature type="domain" description="RDD" evidence="7">
    <location>
        <begin position="225"/>
        <end position="371"/>
    </location>
</feature>
<feature type="transmembrane region" description="Helical" evidence="5">
    <location>
        <begin position="6"/>
        <end position="28"/>
    </location>
</feature>
<evidence type="ECO:0000256" key="1">
    <source>
        <dbReference type="ARBA" id="ARBA00004141"/>
    </source>
</evidence>
<feature type="domain" description="VanZ-like" evidence="6">
    <location>
        <begin position="48"/>
        <end position="196"/>
    </location>
</feature>
<keyword evidence="3 5" id="KW-1133">Transmembrane helix</keyword>
<evidence type="ECO:0000313" key="8">
    <source>
        <dbReference type="EMBL" id="QDS33960.1"/>
    </source>
</evidence>
<proteinExistence type="predicted"/>
<feature type="transmembrane region" description="Helical" evidence="5">
    <location>
        <begin position="254"/>
        <end position="272"/>
    </location>
</feature>
<protein>
    <submittedName>
        <fullName evidence="8">VanZ family protein</fullName>
    </submittedName>
</protein>
<feature type="transmembrane region" description="Helical" evidence="5">
    <location>
        <begin position="40"/>
        <end position="63"/>
    </location>
</feature>
<organism evidence="8 9">
    <name type="scientific">Brevibacillus brevis</name>
    <name type="common">Bacillus brevis</name>
    <dbReference type="NCBI Taxonomy" id="1393"/>
    <lineage>
        <taxon>Bacteria</taxon>
        <taxon>Bacillati</taxon>
        <taxon>Bacillota</taxon>
        <taxon>Bacilli</taxon>
        <taxon>Bacillales</taxon>
        <taxon>Paenibacillaceae</taxon>
        <taxon>Brevibacillus</taxon>
    </lineage>
</organism>
<feature type="transmembrane region" description="Helical" evidence="5">
    <location>
        <begin position="333"/>
        <end position="358"/>
    </location>
</feature>
<gene>
    <name evidence="8" type="ORF">FPS98_08110</name>
</gene>
<sequence length="382" mass="44072">MSSYVFPIQYAFLVFGLGCYVLFIPWLIYTYRKDGFFSWWRLILSSSFLFYLLCALFLVLLPLPDTRDTCSMQTENTVYYSLVPFTFVGDILKETSIVWSQPSSYIQLVKERAFLQATFNFLLLLPFGVYLRYFFQKREYWKRALGLGFALSLFFEITQLSGIYGIYNCPYRLFDVDDLILNSSGALFGFLVAPIVLALFPSTKSIEAKRASVMESDIVLPVPQLLALMIDGIVVQFISGLFGFLLPFGWLTEVISTSLGMVLTFYFIPLFWNGKTIGTAIMRFRLVNEVSGSPSATSLFKRFLALYFTWFVMYTSNVIGQTERWMESAFYPLLIFFTFGVIVVISLVFLIHGLIVVFSRGRRRFYFDHASGIRPSRKNLHF</sequence>